<dbReference type="Proteomes" id="UP001375743">
    <property type="component" value="Unassembled WGS sequence"/>
</dbReference>
<keyword evidence="2" id="KW-1185">Reference proteome</keyword>
<dbReference type="InterPro" id="IPR042257">
    <property type="entry name" value="DGOK_C"/>
</dbReference>
<proteinExistence type="predicted"/>
<sequence>MPGTPALIAIDWGTTSFRAALLDGTGAILDRRTAAAGILQVEDRAFAAVVRSELGSWLERWPGLPLYASGMIGSRQGWVEVPYVPCPAGLAEVAAAVVRHAADGLALSFVPGLSRTDAAGVPDVMRGEEVQVLGVADAARDGLVVLPGTHSKWVRVARGRIVAFHTFMTGELYAALKGHTILGRLMRGEAEDAAAFARGVRRGAEEPALGHALFSARTLPLMGLLPETGVASYLSGLLIGAEIAGGLGLAGTVPAEVPVVGDARLQRLYHAAGQVLNVGFVAAPGDEAFRGCLALARQRGDVR</sequence>
<gene>
    <name evidence="1" type="ORF">U1T56_21725</name>
</gene>
<dbReference type="InterPro" id="IPR007729">
    <property type="entry name" value="DGOK"/>
</dbReference>
<evidence type="ECO:0000313" key="2">
    <source>
        <dbReference type="Proteomes" id="UP001375743"/>
    </source>
</evidence>
<organism evidence="1 2">
    <name type="scientific">Benzoatithermus flavus</name>
    <dbReference type="NCBI Taxonomy" id="3108223"/>
    <lineage>
        <taxon>Bacteria</taxon>
        <taxon>Pseudomonadati</taxon>
        <taxon>Pseudomonadota</taxon>
        <taxon>Alphaproteobacteria</taxon>
        <taxon>Geminicoccales</taxon>
        <taxon>Geminicoccaceae</taxon>
        <taxon>Benzoatithermus</taxon>
    </lineage>
</organism>
<dbReference type="Gene3D" id="3.30.420.300">
    <property type="entry name" value="2-keto-3-deoxy-galactonokinase, substrate binding domain"/>
    <property type="match status" value="1"/>
</dbReference>
<dbReference type="InterPro" id="IPR042258">
    <property type="entry name" value="DGOK_N"/>
</dbReference>
<evidence type="ECO:0000313" key="1">
    <source>
        <dbReference type="EMBL" id="MEK0085782.1"/>
    </source>
</evidence>
<dbReference type="SUPFAM" id="SSF53067">
    <property type="entry name" value="Actin-like ATPase domain"/>
    <property type="match status" value="1"/>
</dbReference>
<dbReference type="EMBL" id="JBBLZC010000034">
    <property type="protein sequence ID" value="MEK0085782.1"/>
    <property type="molecule type" value="Genomic_DNA"/>
</dbReference>
<dbReference type="Pfam" id="PF05035">
    <property type="entry name" value="DGOK"/>
    <property type="match status" value="1"/>
</dbReference>
<reference evidence="1 2" key="1">
    <citation type="submission" date="2024-01" db="EMBL/GenBank/DDBJ databases">
        <title>Multi-omics insights into the function and evolution of sodium benzoate biodegradation pathways in Benzoatithermus flavus gen. nov., sp. nov. from hot spring.</title>
        <authorList>
            <person name="Hu C.-J."/>
            <person name="Li W.-J."/>
        </authorList>
    </citation>
    <scope>NUCLEOTIDE SEQUENCE [LARGE SCALE GENOMIC DNA]</scope>
    <source>
        <strain evidence="1 2">SYSU G07066</strain>
    </source>
</reference>
<comment type="caution">
    <text evidence="1">The sequence shown here is derived from an EMBL/GenBank/DDBJ whole genome shotgun (WGS) entry which is preliminary data.</text>
</comment>
<dbReference type="InterPro" id="IPR043129">
    <property type="entry name" value="ATPase_NBD"/>
</dbReference>
<accession>A0ABU8XX66</accession>
<dbReference type="RefSeq" id="WP_418161632.1">
    <property type="nucleotide sequence ID" value="NZ_JBBLZC010000034.1"/>
</dbReference>
<protein>
    <submittedName>
        <fullName evidence="1">2-dehydro-3-deoxygalactonokinase</fullName>
    </submittedName>
</protein>
<dbReference type="CDD" id="cd24012">
    <property type="entry name" value="ASKHA_NBD_KDGal-kinase"/>
    <property type="match status" value="1"/>
</dbReference>
<dbReference type="Gene3D" id="3.30.420.310">
    <property type="entry name" value="2-keto-3-deoxy-galactonokinase, C-terminal domain"/>
    <property type="match status" value="1"/>
</dbReference>
<name>A0ABU8XX66_9PROT</name>